<dbReference type="AlphaFoldDB" id="A0AAE1NC57"/>
<sequence>MSRCCLQDLPTTHLDPFLCPPALNTTSTDHPNFMTPFHYSRRSQNRFPLLGQRPSPSPHATPLDPFLMPLPSTPSPLSFSLSSSPSPPRSLALLVGSDLFYYLPRVDLPRSLIPI</sequence>
<accession>A0AAE1NC57</accession>
<dbReference type="Proteomes" id="UP001292094">
    <property type="component" value="Unassembled WGS sequence"/>
</dbReference>
<feature type="region of interest" description="Disordered" evidence="1">
    <location>
        <begin position="47"/>
        <end position="67"/>
    </location>
</feature>
<evidence type="ECO:0000313" key="3">
    <source>
        <dbReference type="Proteomes" id="UP001292094"/>
    </source>
</evidence>
<evidence type="ECO:0000256" key="1">
    <source>
        <dbReference type="SAM" id="MobiDB-lite"/>
    </source>
</evidence>
<organism evidence="2 3">
    <name type="scientific">Petrolisthes manimaculis</name>
    <dbReference type="NCBI Taxonomy" id="1843537"/>
    <lineage>
        <taxon>Eukaryota</taxon>
        <taxon>Metazoa</taxon>
        <taxon>Ecdysozoa</taxon>
        <taxon>Arthropoda</taxon>
        <taxon>Crustacea</taxon>
        <taxon>Multicrustacea</taxon>
        <taxon>Malacostraca</taxon>
        <taxon>Eumalacostraca</taxon>
        <taxon>Eucarida</taxon>
        <taxon>Decapoda</taxon>
        <taxon>Pleocyemata</taxon>
        <taxon>Anomura</taxon>
        <taxon>Galatheoidea</taxon>
        <taxon>Porcellanidae</taxon>
        <taxon>Petrolisthes</taxon>
    </lineage>
</organism>
<evidence type="ECO:0000313" key="2">
    <source>
        <dbReference type="EMBL" id="KAK4287289.1"/>
    </source>
</evidence>
<proteinExistence type="predicted"/>
<dbReference type="EMBL" id="JAWZYT010006958">
    <property type="protein sequence ID" value="KAK4287289.1"/>
    <property type="molecule type" value="Genomic_DNA"/>
</dbReference>
<protein>
    <submittedName>
        <fullName evidence="2">Uncharacterized protein</fullName>
    </submittedName>
</protein>
<keyword evidence="3" id="KW-1185">Reference proteome</keyword>
<name>A0AAE1NC57_9EUCA</name>
<reference evidence="2" key="1">
    <citation type="submission" date="2023-11" db="EMBL/GenBank/DDBJ databases">
        <title>Genome assemblies of two species of porcelain crab, Petrolisthes cinctipes and Petrolisthes manimaculis (Anomura: Porcellanidae).</title>
        <authorList>
            <person name="Angst P."/>
        </authorList>
    </citation>
    <scope>NUCLEOTIDE SEQUENCE</scope>
    <source>
        <strain evidence="2">PB745_02</strain>
        <tissue evidence="2">Gill</tissue>
    </source>
</reference>
<comment type="caution">
    <text evidence="2">The sequence shown here is derived from an EMBL/GenBank/DDBJ whole genome shotgun (WGS) entry which is preliminary data.</text>
</comment>
<gene>
    <name evidence="2" type="ORF">Pmani_039638</name>
</gene>